<gene>
    <name evidence="3 4" type="primary">rlmJ</name>
    <name evidence="4" type="ORF">PA42_03840</name>
</gene>
<dbReference type="PANTHER" id="PTHR37426">
    <property type="entry name" value="RIBOSOMAL RNA LARGE SUBUNIT METHYLTRANSFERASE J"/>
    <property type="match status" value="1"/>
</dbReference>
<dbReference type="PROSITE" id="PS00092">
    <property type="entry name" value="N6_MTASE"/>
    <property type="match status" value="1"/>
</dbReference>
<dbReference type="InterPro" id="IPR029063">
    <property type="entry name" value="SAM-dependent_MTases_sf"/>
</dbReference>
<keyword evidence="1 3" id="KW-0489">Methyltransferase</keyword>
<feature type="binding site" evidence="3">
    <location>
        <begin position="144"/>
        <end position="145"/>
    </location>
    <ligand>
        <name>S-adenosyl-L-methionine</name>
        <dbReference type="ChEBI" id="CHEBI:59789"/>
    </ligand>
</feature>
<dbReference type="GO" id="GO:0008168">
    <property type="term" value="F:methyltransferase activity"/>
    <property type="evidence" value="ECO:0007669"/>
    <property type="project" value="UniProtKB-KW"/>
</dbReference>
<evidence type="ECO:0000256" key="1">
    <source>
        <dbReference type="ARBA" id="ARBA00022603"/>
    </source>
</evidence>
<reference evidence="4" key="1">
    <citation type="submission" date="2024-05" db="EMBL/GenBank/DDBJ databases">
        <title>Determining zoonotic pasteurella genome.</title>
        <authorList>
            <person name="Maeda T."/>
            <person name="Takahashi T."/>
            <person name="Yoshida H."/>
        </authorList>
    </citation>
    <scope>NUCLEOTIDE SEQUENCE</scope>
    <source>
        <strain evidence="4">PA42</strain>
    </source>
</reference>
<dbReference type="PANTHER" id="PTHR37426:SF1">
    <property type="entry name" value="RIBOSOMAL RNA LARGE SUBUNIT METHYLTRANSFERASE J"/>
    <property type="match status" value="1"/>
</dbReference>
<evidence type="ECO:0000313" key="4">
    <source>
        <dbReference type="EMBL" id="GJH42210.1"/>
    </source>
</evidence>
<evidence type="ECO:0000256" key="2">
    <source>
        <dbReference type="ARBA" id="ARBA00022679"/>
    </source>
</evidence>
<dbReference type="SUPFAM" id="SSF53335">
    <property type="entry name" value="S-adenosyl-L-methionine-dependent methyltransferases"/>
    <property type="match status" value="1"/>
</dbReference>
<keyword evidence="3" id="KW-0698">rRNA processing</keyword>
<comment type="function">
    <text evidence="3">Specifically methylates the adenine in position 2030 of 23S rRNA.</text>
</comment>
<sequence length="281" mass="32863">MLSYRHSFHAGNHADVLKHIVLMLIIENFQLKEKGFYYLDTHAGVGRYRLFSEEAEKTAEFEEGIGRLWQRDDFPEEITRYIQLIKKFNYGGKELRYYAGSPLIAATMLRPQDRALLTELHPSDFPLLRNNFKEFKNVTSKRENGFQQLKATLPPKERRGLILIDPPYELKEDYDLVVQAVEDGYKRFATGTYAIWYPVVLRQQIKRMLRHFENTGIRKILQIELAVRPDSEQRGMTASGMIVINPPWTLEQQMKKILPYLTQTLVPEGTGNWSVKWVVPE</sequence>
<feature type="binding site" evidence="3">
    <location>
        <position position="165"/>
    </location>
    <ligand>
        <name>S-adenosyl-L-methionine</name>
        <dbReference type="ChEBI" id="CHEBI:59789"/>
    </ligand>
</feature>
<feature type="binding site" evidence="3">
    <location>
        <position position="42"/>
    </location>
    <ligand>
        <name>S-adenosyl-L-methionine</name>
        <dbReference type="ChEBI" id="CHEBI:59789"/>
    </ligand>
</feature>
<keyword evidence="3" id="KW-0694">RNA-binding</keyword>
<dbReference type="InterPro" id="IPR002052">
    <property type="entry name" value="DNA_methylase_N6_adenine_CS"/>
</dbReference>
<dbReference type="InterPro" id="IPR007473">
    <property type="entry name" value="RlmJ"/>
</dbReference>
<protein>
    <recommendedName>
        <fullName evidence="3">Ribosomal RNA large subunit methyltransferase J</fullName>
        <ecNumber evidence="3">2.1.1.266</ecNumber>
    </recommendedName>
    <alternativeName>
        <fullName evidence="3">23S rRNA (adenine(2030)-N6)-methyltransferase</fullName>
    </alternativeName>
    <alternativeName>
        <fullName evidence="3">23S rRNA m6A2030 methyltransferase</fullName>
    </alternativeName>
</protein>
<organism evidence="4 5">
    <name type="scientific">Pasteurella canis</name>
    <dbReference type="NCBI Taxonomy" id="753"/>
    <lineage>
        <taxon>Bacteria</taxon>
        <taxon>Pseudomonadati</taxon>
        <taxon>Pseudomonadota</taxon>
        <taxon>Gammaproteobacteria</taxon>
        <taxon>Pasteurellales</taxon>
        <taxon>Pasteurellaceae</taxon>
        <taxon>Pasteurella</taxon>
    </lineage>
</organism>
<comment type="similarity">
    <text evidence="3">Belongs to the RlmJ family.</text>
</comment>
<keyword evidence="3" id="KW-0949">S-adenosyl-L-methionine</keyword>
<dbReference type="HAMAP" id="MF_00934">
    <property type="entry name" value="23SrRNA_methyltr_J"/>
    <property type="match status" value="1"/>
</dbReference>
<dbReference type="RefSeq" id="WP_160531106.1">
    <property type="nucleotide sequence ID" value="NZ_BPUX01000001.1"/>
</dbReference>
<dbReference type="GeneID" id="69687956"/>
<keyword evidence="2 3" id="KW-0808">Transferase</keyword>
<comment type="subunit">
    <text evidence="3">Monomer.</text>
</comment>
<feature type="binding site" evidence="3">
    <location>
        <position position="119"/>
    </location>
    <ligand>
        <name>S-adenosyl-L-methionine</name>
        <dbReference type="ChEBI" id="CHEBI:59789"/>
    </ligand>
</feature>
<dbReference type="GO" id="GO:0032259">
    <property type="term" value="P:methylation"/>
    <property type="evidence" value="ECO:0007669"/>
    <property type="project" value="UniProtKB-KW"/>
</dbReference>
<feature type="site" description="Interaction with substrate rRNA" evidence="3">
    <location>
        <position position="4"/>
    </location>
</feature>
<keyword evidence="5" id="KW-1185">Reference proteome</keyword>
<proteinExistence type="inferred from homology"/>
<evidence type="ECO:0000256" key="3">
    <source>
        <dbReference type="HAMAP-Rule" id="MF_00934"/>
    </source>
</evidence>
<dbReference type="EC" id="2.1.1.266" evidence="3"/>
<accession>A0ABQ4VDV4</accession>
<dbReference type="EMBL" id="BPUX01000001">
    <property type="protein sequence ID" value="GJH42210.1"/>
    <property type="molecule type" value="Genomic_DNA"/>
</dbReference>
<dbReference type="Gene3D" id="3.40.50.150">
    <property type="entry name" value="Vaccinia Virus protein VP39"/>
    <property type="match status" value="1"/>
</dbReference>
<comment type="catalytic activity">
    <reaction evidence="3">
        <text>adenosine(2030) in 23S rRNA + S-adenosyl-L-methionine = N(6)-methyladenosine(2030) in 23S rRNA + S-adenosyl-L-homocysteine + H(+)</text>
        <dbReference type="Rhea" id="RHEA:43736"/>
        <dbReference type="Rhea" id="RHEA-COMP:10668"/>
        <dbReference type="Rhea" id="RHEA-COMP:10669"/>
        <dbReference type="ChEBI" id="CHEBI:15378"/>
        <dbReference type="ChEBI" id="CHEBI:57856"/>
        <dbReference type="ChEBI" id="CHEBI:59789"/>
        <dbReference type="ChEBI" id="CHEBI:74411"/>
        <dbReference type="ChEBI" id="CHEBI:74449"/>
        <dbReference type="EC" id="2.1.1.266"/>
    </reaction>
</comment>
<feature type="binding site" evidence="3">
    <location>
        <position position="101"/>
    </location>
    <ligand>
        <name>S-adenosyl-L-methionine</name>
        <dbReference type="ChEBI" id="CHEBI:59789"/>
    </ligand>
</feature>
<feature type="active site" description="Proton acceptor" evidence="3">
    <location>
        <position position="165"/>
    </location>
</feature>
<evidence type="ECO:0000313" key="5">
    <source>
        <dbReference type="Proteomes" id="UP001052140"/>
    </source>
</evidence>
<comment type="caution">
    <text evidence="4">The sequence shown here is derived from an EMBL/GenBank/DDBJ whole genome shotgun (WGS) entry which is preliminary data.</text>
</comment>
<feature type="binding site" evidence="3">
    <location>
        <position position="19"/>
    </location>
    <ligand>
        <name>S-adenosyl-L-methionine</name>
        <dbReference type="ChEBI" id="CHEBI:59789"/>
    </ligand>
</feature>
<dbReference type="Proteomes" id="UP001052140">
    <property type="component" value="Unassembled WGS sequence"/>
</dbReference>
<name>A0ABQ4VDV4_9PAST</name>
<dbReference type="Pfam" id="PF04378">
    <property type="entry name" value="RsmJ"/>
    <property type="match status" value="1"/>
</dbReference>